<reference evidence="3" key="1">
    <citation type="journal article" date="2019" name="Int. J. Syst. Evol. Microbiol.">
        <title>The Global Catalogue of Microorganisms (GCM) 10K type strain sequencing project: providing services to taxonomists for standard genome sequencing and annotation.</title>
        <authorList>
            <consortium name="The Broad Institute Genomics Platform"/>
            <consortium name="The Broad Institute Genome Sequencing Center for Infectious Disease"/>
            <person name="Wu L."/>
            <person name="Ma J."/>
        </authorList>
    </citation>
    <scope>NUCLEOTIDE SEQUENCE [LARGE SCALE GENOMIC DNA]</scope>
    <source>
        <strain evidence="3">CCUG 42722</strain>
    </source>
</reference>
<protein>
    <submittedName>
        <fullName evidence="2">Uncharacterized protein</fullName>
    </submittedName>
</protein>
<feature type="region of interest" description="Disordered" evidence="1">
    <location>
        <begin position="204"/>
        <end position="225"/>
    </location>
</feature>
<organism evidence="2 3">
    <name type="scientific">Promicromonospora alba</name>
    <dbReference type="NCBI Taxonomy" id="1616110"/>
    <lineage>
        <taxon>Bacteria</taxon>
        <taxon>Bacillati</taxon>
        <taxon>Actinomycetota</taxon>
        <taxon>Actinomycetes</taxon>
        <taxon>Micrococcales</taxon>
        <taxon>Promicromonosporaceae</taxon>
        <taxon>Promicromonospora</taxon>
    </lineage>
</organism>
<evidence type="ECO:0000256" key="1">
    <source>
        <dbReference type="SAM" id="MobiDB-lite"/>
    </source>
</evidence>
<dbReference type="Proteomes" id="UP001596011">
    <property type="component" value="Unassembled WGS sequence"/>
</dbReference>
<keyword evidence="3" id="KW-1185">Reference proteome</keyword>
<name>A0ABV9HDI6_9MICO</name>
<evidence type="ECO:0000313" key="2">
    <source>
        <dbReference type="EMBL" id="MFC4627630.1"/>
    </source>
</evidence>
<dbReference type="EMBL" id="JBHSFI010000002">
    <property type="protein sequence ID" value="MFC4627630.1"/>
    <property type="molecule type" value="Genomic_DNA"/>
</dbReference>
<evidence type="ECO:0000313" key="3">
    <source>
        <dbReference type="Proteomes" id="UP001596011"/>
    </source>
</evidence>
<dbReference type="RefSeq" id="WP_377132952.1">
    <property type="nucleotide sequence ID" value="NZ_JBHSFI010000002.1"/>
</dbReference>
<gene>
    <name evidence="2" type="ORF">ACFO6V_05240</name>
</gene>
<comment type="caution">
    <text evidence="2">The sequence shown here is derived from an EMBL/GenBank/DDBJ whole genome shotgun (WGS) entry which is preliminary data.</text>
</comment>
<proteinExistence type="predicted"/>
<sequence length="225" mass="24283">MGPLWDDPPVTTTWRSGLELWLDDPEGEDPAPETSHPAFAKVAPPEFYDKGDEFAPFGNDSGSDMLGNVQDWYLDGVTDDELPRIVMGSLGDWDTEGITDGLWSGDSDVIDDWFAAWGSIAAHHVYHETNGVIAAAVGQFKVRGLLDPVMRRAGLFALAVKRGSLDDGDLRYPNWEHTARARAGAEAVRRVLIAAPVVGSPLHRGEPLPTGLDRKALDALGGPAT</sequence>
<accession>A0ABV9HDI6</accession>